<dbReference type="InterPro" id="IPR002577">
    <property type="entry name" value="HTH_HxlR"/>
</dbReference>
<keyword evidence="7" id="KW-1185">Reference proteome</keyword>
<evidence type="ECO:0000313" key="6">
    <source>
        <dbReference type="EMBL" id="GAA2431385.1"/>
    </source>
</evidence>
<reference evidence="7" key="1">
    <citation type="journal article" date="2019" name="Int. J. Syst. Evol. Microbiol.">
        <title>The Global Catalogue of Microorganisms (GCM) 10K type strain sequencing project: providing services to taxonomists for standard genome sequencing and annotation.</title>
        <authorList>
            <consortium name="The Broad Institute Genomics Platform"/>
            <consortium name="The Broad Institute Genome Sequencing Center for Infectious Disease"/>
            <person name="Wu L."/>
            <person name="Ma J."/>
        </authorList>
    </citation>
    <scope>NUCLEOTIDE SEQUENCE [LARGE SCALE GENOMIC DNA]</scope>
    <source>
        <strain evidence="7">JCM 6305</strain>
    </source>
</reference>
<dbReference type="Proteomes" id="UP001501638">
    <property type="component" value="Unassembled WGS sequence"/>
</dbReference>
<dbReference type="InterPro" id="IPR036388">
    <property type="entry name" value="WH-like_DNA-bd_sf"/>
</dbReference>
<organism evidence="6 7">
    <name type="scientific">Streptomyces macrosporus</name>
    <dbReference type="NCBI Taxonomy" id="44032"/>
    <lineage>
        <taxon>Bacteria</taxon>
        <taxon>Bacillati</taxon>
        <taxon>Actinomycetota</taxon>
        <taxon>Actinomycetes</taxon>
        <taxon>Kitasatosporales</taxon>
        <taxon>Streptomycetaceae</taxon>
        <taxon>Streptomyces</taxon>
    </lineage>
</organism>
<gene>
    <name evidence="6" type="ORF">GCM10010405_12850</name>
</gene>
<dbReference type="PANTHER" id="PTHR33204:SF37">
    <property type="entry name" value="HTH-TYPE TRANSCRIPTIONAL REGULATOR YODB"/>
    <property type="match status" value="1"/>
</dbReference>
<keyword evidence="3" id="KW-0804">Transcription</keyword>
<dbReference type="Gene3D" id="1.10.10.10">
    <property type="entry name" value="Winged helix-like DNA-binding domain superfamily/Winged helix DNA-binding domain"/>
    <property type="match status" value="1"/>
</dbReference>
<dbReference type="PROSITE" id="PS51118">
    <property type="entry name" value="HTH_HXLR"/>
    <property type="match status" value="1"/>
</dbReference>
<dbReference type="PANTHER" id="PTHR33204">
    <property type="entry name" value="TRANSCRIPTIONAL REGULATOR, MARR FAMILY"/>
    <property type="match status" value="1"/>
</dbReference>
<keyword evidence="1" id="KW-0805">Transcription regulation</keyword>
<feature type="domain" description="HTH hxlR-type" evidence="5">
    <location>
        <begin position="2"/>
        <end position="100"/>
    </location>
</feature>
<evidence type="ECO:0000313" key="7">
    <source>
        <dbReference type="Proteomes" id="UP001501638"/>
    </source>
</evidence>
<feature type="region of interest" description="Disordered" evidence="4">
    <location>
        <begin position="100"/>
        <end position="119"/>
    </location>
</feature>
<evidence type="ECO:0000259" key="5">
    <source>
        <dbReference type="PROSITE" id="PS51118"/>
    </source>
</evidence>
<evidence type="ECO:0000256" key="2">
    <source>
        <dbReference type="ARBA" id="ARBA00023125"/>
    </source>
</evidence>
<dbReference type="InterPro" id="IPR011991">
    <property type="entry name" value="ArsR-like_HTH"/>
</dbReference>
<keyword evidence="2" id="KW-0238">DNA-binding</keyword>
<evidence type="ECO:0000256" key="3">
    <source>
        <dbReference type="ARBA" id="ARBA00023163"/>
    </source>
</evidence>
<dbReference type="InterPro" id="IPR036390">
    <property type="entry name" value="WH_DNA-bd_sf"/>
</dbReference>
<dbReference type="Pfam" id="PF01638">
    <property type="entry name" value="HxlR"/>
    <property type="match status" value="1"/>
</dbReference>
<dbReference type="CDD" id="cd00090">
    <property type="entry name" value="HTH_ARSR"/>
    <property type="match status" value="1"/>
</dbReference>
<proteinExistence type="predicted"/>
<accession>A0ABP5WMT2</accession>
<dbReference type="SUPFAM" id="SSF46785">
    <property type="entry name" value="Winged helix' DNA-binding domain"/>
    <property type="match status" value="1"/>
</dbReference>
<dbReference type="RefSeq" id="WP_344321121.1">
    <property type="nucleotide sequence ID" value="NZ_BAAASZ010000010.1"/>
</dbReference>
<comment type="caution">
    <text evidence="6">The sequence shown here is derived from an EMBL/GenBank/DDBJ whole genome shotgun (WGS) entry which is preliminary data.</text>
</comment>
<name>A0ABP5WMT2_9ACTN</name>
<evidence type="ECO:0000256" key="1">
    <source>
        <dbReference type="ARBA" id="ARBA00023015"/>
    </source>
</evidence>
<dbReference type="EMBL" id="BAAASZ010000010">
    <property type="protein sequence ID" value="GAA2431385.1"/>
    <property type="molecule type" value="Genomic_DNA"/>
</dbReference>
<protein>
    <recommendedName>
        <fullName evidence="5">HTH hxlR-type domain-containing protein</fullName>
    </recommendedName>
</protein>
<sequence>MAPDVRLVAHDVGRWATLVLRELAHGPHSFGDLGERLPEISAKVLAERLRTLERRGLVARDRLRAFPVRTRYRLTPAGRAVRPLLVELYRTGPAIEAAWDATTPAEPAVSGGDGAEPVR</sequence>
<evidence type="ECO:0000256" key="4">
    <source>
        <dbReference type="SAM" id="MobiDB-lite"/>
    </source>
</evidence>